<dbReference type="PANTHER" id="PTHR11934">
    <property type="entry name" value="RIBOSE-5-PHOSPHATE ISOMERASE"/>
    <property type="match status" value="1"/>
</dbReference>
<dbReference type="NCBIfam" id="TIGR00021">
    <property type="entry name" value="rpiA"/>
    <property type="match status" value="1"/>
</dbReference>
<protein>
    <recommendedName>
        <fullName evidence="2">Ribose 5-phosphate isomerase A</fullName>
        <ecNumber evidence="2">5.3.1.6</ecNumber>
    </recommendedName>
</protein>
<gene>
    <name evidence="3" type="ORF">BC343_09820</name>
</gene>
<keyword evidence="4" id="KW-1185">Reference proteome</keyword>
<dbReference type="CDD" id="cd01398">
    <property type="entry name" value="RPI_A"/>
    <property type="match status" value="1"/>
</dbReference>
<dbReference type="PANTHER" id="PTHR11934:SF0">
    <property type="entry name" value="RIBOSE-5-PHOSPHATE ISOMERASE"/>
    <property type="match status" value="1"/>
</dbReference>
<dbReference type="GO" id="GO:0005829">
    <property type="term" value="C:cytosol"/>
    <property type="evidence" value="ECO:0007669"/>
    <property type="project" value="TreeGrafter"/>
</dbReference>
<sequence>MPNHKLEAAKAAAALIKPGQTVGLGAGSTIAYLIEAVCTDAALAGSVMFSSSSFKTTQLLLANGLKVQPPALLAKLDVYFDGCDQFDKHLNALKSGGGIHTTEKIMAAMADEFILIGDDSKMVDELDTTYPLVIEILPQALPSVMRKLTEAYPDAKIAQRISTQKDGALISDNGNYLADIYFANAIAPATLNTQIKIIPGIVEHSLFYQLAVKAIVAGDGGVKTVSK</sequence>
<dbReference type="AlphaFoldDB" id="A0A1S9PAK7"/>
<dbReference type="EMBL" id="MBTF01000034">
    <property type="protein sequence ID" value="OOQ57961.1"/>
    <property type="molecule type" value="Genomic_DNA"/>
</dbReference>
<dbReference type="Pfam" id="PF06026">
    <property type="entry name" value="Rib_5-P_isom_A"/>
    <property type="match status" value="1"/>
</dbReference>
<evidence type="ECO:0000256" key="1">
    <source>
        <dbReference type="ARBA" id="ARBA00023235"/>
    </source>
</evidence>
<dbReference type="Gene3D" id="3.40.50.1360">
    <property type="match status" value="1"/>
</dbReference>
<reference evidence="3 4" key="1">
    <citation type="submission" date="2016-07" db="EMBL/GenBank/DDBJ databases">
        <title>Genomic analysis of zinc-resistant bacterium Mucilaginibacter pedocola TBZ30.</title>
        <authorList>
            <person name="Huang J."/>
            <person name="Tang J."/>
        </authorList>
    </citation>
    <scope>NUCLEOTIDE SEQUENCE [LARGE SCALE GENOMIC DNA]</scope>
    <source>
        <strain evidence="3 4">TBZ30</strain>
    </source>
</reference>
<keyword evidence="1 3" id="KW-0413">Isomerase</keyword>
<dbReference type="RefSeq" id="WP_078349686.1">
    <property type="nucleotide sequence ID" value="NZ_MBTF01000034.1"/>
</dbReference>
<evidence type="ECO:0000313" key="4">
    <source>
        <dbReference type="Proteomes" id="UP000189739"/>
    </source>
</evidence>
<evidence type="ECO:0000256" key="2">
    <source>
        <dbReference type="NCBIfam" id="TIGR00021"/>
    </source>
</evidence>
<dbReference type="GO" id="GO:0006014">
    <property type="term" value="P:D-ribose metabolic process"/>
    <property type="evidence" value="ECO:0007669"/>
    <property type="project" value="TreeGrafter"/>
</dbReference>
<accession>A0A1S9PAK7</accession>
<dbReference type="GO" id="GO:0004751">
    <property type="term" value="F:ribose-5-phosphate isomerase activity"/>
    <property type="evidence" value="ECO:0007669"/>
    <property type="project" value="UniProtKB-UniRule"/>
</dbReference>
<dbReference type="GO" id="GO:0009052">
    <property type="term" value="P:pentose-phosphate shunt, non-oxidative branch"/>
    <property type="evidence" value="ECO:0007669"/>
    <property type="project" value="InterPro"/>
</dbReference>
<organism evidence="3 4">
    <name type="scientific">Mucilaginibacter pedocola</name>
    <dbReference type="NCBI Taxonomy" id="1792845"/>
    <lineage>
        <taxon>Bacteria</taxon>
        <taxon>Pseudomonadati</taxon>
        <taxon>Bacteroidota</taxon>
        <taxon>Sphingobacteriia</taxon>
        <taxon>Sphingobacteriales</taxon>
        <taxon>Sphingobacteriaceae</taxon>
        <taxon>Mucilaginibacter</taxon>
    </lineage>
</organism>
<dbReference type="Gene3D" id="3.30.70.260">
    <property type="match status" value="1"/>
</dbReference>
<dbReference type="Proteomes" id="UP000189739">
    <property type="component" value="Unassembled WGS sequence"/>
</dbReference>
<dbReference type="InterPro" id="IPR037171">
    <property type="entry name" value="NagB/RpiA_transferase-like"/>
</dbReference>
<dbReference type="InterPro" id="IPR004788">
    <property type="entry name" value="Ribose5P_isomerase_type_A"/>
</dbReference>
<dbReference type="STRING" id="1792845.BC343_09820"/>
<proteinExistence type="predicted"/>
<dbReference type="SUPFAM" id="SSF100950">
    <property type="entry name" value="NagB/RpiA/CoA transferase-like"/>
    <property type="match status" value="1"/>
</dbReference>
<evidence type="ECO:0000313" key="3">
    <source>
        <dbReference type="EMBL" id="OOQ57961.1"/>
    </source>
</evidence>
<dbReference type="OrthoDB" id="5870696at2"/>
<comment type="caution">
    <text evidence="3">The sequence shown here is derived from an EMBL/GenBank/DDBJ whole genome shotgun (WGS) entry which is preliminary data.</text>
</comment>
<dbReference type="EC" id="5.3.1.6" evidence="2"/>
<name>A0A1S9PAK7_9SPHI</name>
<dbReference type="SUPFAM" id="SSF75445">
    <property type="entry name" value="D-ribose-5-phosphate isomerase (RpiA), lid domain"/>
    <property type="match status" value="1"/>
</dbReference>